<evidence type="ECO:0000313" key="1">
    <source>
        <dbReference type="EMBL" id="PRZ14248.1"/>
    </source>
</evidence>
<protein>
    <submittedName>
        <fullName evidence="1">CRISPR-associated protein Csc1</fullName>
    </submittedName>
</protein>
<organism evidence="1 2">
    <name type="scientific">Laceyella sediminis</name>
    <dbReference type="NCBI Taxonomy" id="573074"/>
    <lineage>
        <taxon>Bacteria</taxon>
        <taxon>Bacillati</taxon>
        <taxon>Bacillota</taxon>
        <taxon>Bacilli</taxon>
        <taxon>Bacillales</taxon>
        <taxon>Thermoactinomycetaceae</taxon>
        <taxon>Laceyella</taxon>
    </lineage>
</organism>
<reference evidence="1 2" key="1">
    <citation type="submission" date="2018-03" db="EMBL/GenBank/DDBJ databases">
        <title>Genomic Encyclopedia of Archaeal and Bacterial Type Strains, Phase II (KMG-II): from individual species to whole genera.</title>
        <authorList>
            <person name="Goeker M."/>
        </authorList>
    </citation>
    <scope>NUCLEOTIDE SEQUENCE [LARGE SCALE GENOMIC DNA]</scope>
    <source>
        <strain evidence="1 2">RHA1</strain>
    </source>
</reference>
<sequence length="243" mass="28168">MAKKSGRRSSSVPEKTVQVKEKKYAYRIGIELEDYLFFASMEKGKVAETASLLHNYALAYAMGWVDSLYFNEMQSPQYEQQLQPLNEQGVYVYPAVPVHISHRMMQYNTTDEAFLMKRTQSMGYPNWGFIKCIRPGSTFETYILSHDPIQIPSKIRLGKWMSLASITMQEVSLTKKKGNACPHMVNIQDIACLPVYFSAMYNVLPTRLVQGVEWDEQLDGYQISYGDHQNVWVPESAFWWWDK</sequence>
<accession>A0ABX5ES31</accession>
<comment type="caution">
    <text evidence="1">The sequence shown here is derived from an EMBL/GenBank/DDBJ whole genome shotgun (WGS) entry which is preliminary data.</text>
</comment>
<dbReference type="EMBL" id="PVTZ01000006">
    <property type="protein sequence ID" value="PRZ14248.1"/>
    <property type="molecule type" value="Genomic_DNA"/>
</dbReference>
<keyword evidence="2" id="KW-1185">Reference proteome</keyword>
<dbReference type="RefSeq" id="WP_106342372.1">
    <property type="nucleotide sequence ID" value="NZ_PVTZ01000006.1"/>
</dbReference>
<dbReference type="NCBIfam" id="TIGR03159">
    <property type="entry name" value="cas_Csc1"/>
    <property type="match status" value="1"/>
</dbReference>
<dbReference type="InterPro" id="IPR017576">
    <property type="entry name" value="CRISPR-assoc_prot_Csc1"/>
</dbReference>
<proteinExistence type="predicted"/>
<name>A0ABX5ES31_9BACL</name>
<dbReference type="Proteomes" id="UP000238836">
    <property type="component" value="Unassembled WGS sequence"/>
</dbReference>
<evidence type="ECO:0000313" key="2">
    <source>
        <dbReference type="Proteomes" id="UP000238836"/>
    </source>
</evidence>
<dbReference type="Pfam" id="PF26241">
    <property type="entry name" value="Cas_Csc1"/>
    <property type="match status" value="1"/>
</dbReference>
<gene>
    <name evidence="1" type="ORF">CLV36_1068</name>
</gene>